<dbReference type="SMART" id="SM00091">
    <property type="entry name" value="PAS"/>
    <property type="match status" value="2"/>
</dbReference>
<dbReference type="PANTHER" id="PTHR43304:SF1">
    <property type="entry name" value="PAC DOMAIN-CONTAINING PROTEIN"/>
    <property type="match status" value="1"/>
</dbReference>
<evidence type="ECO:0000259" key="7">
    <source>
        <dbReference type="PROSITE" id="PS50112"/>
    </source>
</evidence>
<keyword evidence="5" id="KW-0418">Kinase</keyword>
<dbReference type="EC" id="2.7.13.3" evidence="2"/>
<feature type="domain" description="PAS" evidence="7">
    <location>
        <begin position="26"/>
        <end position="96"/>
    </location>
</feature>
<dbReference type="InterPro" id="IPR013655">
    <property type="entry name" value="PAS_fold_3"/>
</dbReference>
<dbReference type="PROSITE" id="PS50112">
    <property type="entry name" value="PAS"/>
    <property type="match status" value="2"/>
</dbReference>
<reference evidence="8 9" key="1">
    <citation type="submission" date="2020-04" db="EMBL/GenBank/DDBJ databases">
        <authorList>
            <person name="Klaysubun C."/>
            <person name="Duangmal K."/>
            <person name="Lipun K."/>
        </authorList>
    </citation>
    <scope>NUCLEOTIDE SEQUENCE [LARGE SCALE GENOMIC DNA]</scope>
    <source>
        <strain evidence="8 9">K10HN5</strain>
    </source>
</reference>
<dbReference type="Gene3D" id="3.30.450.20">
    <property type="entry name" value="PAS domain"/>
    <property type="match status" value="2"/>
</dbReference>
<evidence type="ECO:0000256" key="2">
    <source>
        <dbReference type="ARBA" id="ARBA00012438"/>
    </source>
</evidence>
<dbReference type="RefSeq" id="WP_169382025.1">
    <property type="nucleotide sequence ID" value="NZ_JAAXLA010000024.1"/>
</dbReference>
<dbReference type="PANTHER" id="PTHR43304">
    <property type="entry name" value="PHYTOCHROME-LIKE PROTEIN CPH1"/>
    <property type="match status" value="1"/>
</dbReference>
<dbReference type="InterPro" id="IPR035965">
    <property type="entry name" value="PAS-like_dom_sf"/>
</dbReference>
<dbReference type="EMBL" id="JAAXLA010000024">
    <property type="protein sequence ID" value="NMH98591.1"/>
    <property type="molecule type" value="Genomic_DNA"/>
</dbReference>
<evidence type="ECO:0000256" key="1">
    <source>
        <dbReference type="ARBA" id="ARBA00000085"/>
    </source>
</evidence>
<evidence type="ECO:0000256" key="4">
    <source>
        <dbReference type="ARBA" id="ARBA00022679"/>
    </source>
</evidence>
<evidence type="ECO:0000256" key="5">
    <source>
        <dbReference type="ARBA" id="ARBA00022777"/>
    </source>
</evidence>
<feature type="compositionally biased region" description="Basic and acidic residues" evidence="6">
    <location>
        <begin position="1"/>
        <end position="21"/>
    </location>
</feature>
<organism evidence="8 9">
    <name type="scientific">Pseudonocardia acidicola</name>
    <dbReference type="NCBI Taxonomy" id="2724939"/>
    <lineage>
        <taxon>Bacteria</taxon>
        <taxon>Bacillati</taxon>
        <taxon>Actinomycetota</taxon>
        <taxon>Actinomycetes</taxon>
        <taxon>Pseudonocardiales</taxon>
        <taxon>Pseudonocardiaceae</taxon>
        <taxon>Pseudonocardia</taxon>
    </lineage>
</organism>
<dbReference type="InterPro" id="IPR001610">
    <property type="entry name" value="PAC"/>
</dbReference>
<dbReference type="CDD" id="cd00130">
    <property type="entry name" value="PAS"/>
    <property type="match status" value="2"/>
</dbReference>
<dbReference type="NCBIfam" id="TIGR00229">
    <property type="entry name" value="sensory_box"/>
    <property type="match status" value="1"/>
</dbReference>
<keyword evidence="9" id="KW-1185">Reference proteome</keyword>
<name>A0ABX1SAK5_9PSEU</name>
<proteinExistence type="predicted"/>
<dbReference type="InterPro" id="IPR000014">
    <property type="entry name" value="PAS"/>
</dbReference>
<dbReference type="SUPFAM" id="SSF55785">
    <property type="entry name" value="PYP-like sensor domain (PAS domain)"/>
    <property type="match status" value="2"/>
</dbReference>
<comment type="catalytic activity">
    <reaction evidence="1">
        <text>ATP + protein L-histidine = ADP + protein N-phospho-L-histidine.</text>
        <dbReference type="EC" id="2.7.13.3"/>
    </reaction>
</comment>
<dbReference type="Proteomes" id="UP000820669">
    <property type="component" value="Unassembled WGS sequence"/>
</dbReference>
<sequence length="262" mass="29621">MSETGEPHESEQPGEHGHRAVDPPPDPQVLTRLWQVTSTLMCVQHFDGYLEYSNPAYDRLFGWSVDELRSAPFWEFVHPDDRHPLVEGRQRLLDGRSDSLVHEARLLSRDGSYRWTQWNIEALGDRELLLAVGFDLTGTGRRRAGRVLVGSWVWDVPTDTLTWSDEVLAMFGRPRGSELTVDRLLEAVHPEDRSRVDRALRWCLASGDPFTEAFRIVRPDGEVRTLHTAGRVTLGTNGDPVRMRGLTRDLSDAPGPAPDPEP</sequence>
<keyword evidence="3" id="KW-0597">Phosphoprotein</keyword>
<feature type="region of interest" description="Disordered" evidence="6">
    <location>
        <begin position="236"/>
        <end position="262"/>
    </location>
</feature>
<dbReference type="SMART" id="SM00086">
    <property type="entry name" value="PAC"/>
    <property type="match status" value="2"/>
</dbReference>
<feature type="domain" description="PAS" evidence="7">
    <location>
        <begin position="152"/>
        <end position="207"/>
    </location>
</feature>
<evidence type="ECO:0000256" key="6">
    <source>
        <dbReference type="SAM" id="MobiDB-lite"/>
    </source>
</evidence>
<dbReference type="InterPro" id="IPR052162">
    <property type="entry name" value="Sensor_kinase/Photoreceptor"/>
</dbReference>
<gene>
    <name evidence="8" type="ORF">HF526_14930</name>
</gene>
<dbReference type="Pfam" id="PF08447">
    <property type="entry name" value="PAS_3"/>
    <property type="match status" value="2"/>
</dbReference>
<dbReference type="Gene3D" id="2.10.70.100">
    <property type="match status" value="1"/>
</dbReference>
<protein>
    <recommendedName>
        <fullName evidence="2">histidine kinase</fullName>
        <ecNumber evidence="2">2.7.13.3</ecNumber>
    </recommendedName>
</protein>
<feature type="region of interest" description="Disordered" evidence="6">
    <location>
        <begin position="1"/>
        <end position="27"/>
    </location>
</feature>
<comment type="caution">
    <text evidence="8">The sequence shown here is derived from an EMBL/GenBank/DDBJ whole genome shotgun (WGS) entry which is preliminary data.</text>
</comment>
<evidence type="ECO:0000256" key="3">
    <source>
        <dbReference type="ARBA" id="ARBA00022553"/>
    </source>
</evidence>
<keyword evidence="4" id="KW-0808">Transferase</keyword>
<evidence type="ECO:0000313" key="8">
    <source>
        <dbReference type="EMBL" id="NMH98591.1"/>
    </source>
</evidence>
<evidence type="ECO:0000313" key="9">
    <source>
        <dbReference type="Proteomes" id="UP000820669"/>
    </source>
</evidence>
<accession>A0ABX1SAK5</accession>